<proteinExistence type="inferred from homology"/>
<reference evidence="9 10" key="1">
    <citation type="submission" date="2015-09" db="EMBL/GenBank/DDBJ databases">
        <title>Trachymyrmex cornetzi WGS genome.</title>
        <authorList>
            <person name="Nygaard S."/>
            <person name="Hu H."/>
            <person name="Boomsma J."/>
            <person name="Zhang G."/>
        </authorList>
    </citation>
    <scope>NUCLEOTIDE SEQUENCE [LARGE SCALE GENOMIC DNA]</scope>
    <source>
        <strain evidence="9">Tcor2-1</strain>
        <tissue evidence="9">Whole body</tissue>
    </source>
</reference>
<evidence type="ECO:0000256" key="5">
    <source>
        <dbReference type="ARBA" id="ARBA00023136"/>
    </source>
</evidence>
<feature type="transmembrane region" description="Helical" evidence="6">
    <location>
        <begin position="386"/>
        <end position="403"/>
    </location>
</feature>
<gene>
    <name evidence="9" type="ORF">ALC57_05196</name>
</gene>
<keyword evidence="5 6" id="KW-0472">Membrane</keyword>
<dbReference type="PANTHER" id="PTHR16172:SF37">
    <property type="entry name" value="RE36877P"/>
    <property type="match status" value="1"/>
</dbReference>
<dbReference type="GO" id="GO:0016020">
    <property type="term" value="C:membrane"/>
    <property type="evidence" value="ECO:0007669"/>
    <property type="project" value="UniProtKB-SubCell"/>
</dbReference>
<sequence length="467" mass="52421">MLIIITSSSLLVIFFLPSLPGPKFLDQHLQNISCASLSHCDMEYHASVIALCNGTIDTTCHWICENTNFSVRLSFHINQNKAIISSDSTCLLNINQTLLCQRSVTNNYNCNITCGNFENQCVYISITFWIFILLWCLGEISYYTSLGINDAICFDILGQAKQLKIGKQRLWATMGYGVAACLSGYMVDLWSHEEIYKTYTLMLIPAAIFICIDLICCIKLKMSFKSGSTTILKDVIMLLKSKSIIIFLCFATFLGILDSIKRNFLLWYVEDLAVTTNYMSKIKLIEGLITLAETFGGEIVFLFFSGKIMNKLGYTYTLIFCFICYSFRLGLISLSPMPWWILPIELLLHGPSYALCIATIITYANSVTPPGASATIQGLVQSVHDGFGYLIGSLVVGVSYAKFGGTITMRIFSVFAAFFAIAYFLFHILYLKHKTSDFSFIVDSRNNIEWKKPDDAQKHCVVAEIDA</sequence>
<feature type="transmembrane region" description="Helical" evidence="6">
    <location>
        <begin position="346"/>
        <end position="365"/>
    </location>
</feature>
<keyword evidence="7" id="KW-0732">Signal</keyword>
<dbReference type="InterPro" id="IPR051717">
    <property type="entry name" value="MFS_MFSD6"/>
</dbReference>
<feature type="transmembrane region" description="Helical" evidence="6">
    <location>
        <begin position="239"/>
        <end position="257"/>
    </location>
</feature>
<evidence type="ECO:0000259" key="8">
    <source>
        <dbReference type="Pfam" id="PF12832"/>
    </source>
</evidence>
<evidence type="ECO:0000313" key="9">
    <source>
        <dbReference type="EMBL" id="KYN22406.1"/>
    </source>
</evidence>
<feature type="transmembrane region" description="Helical" evidence="6">
    <location>
        <begin position="170"/>
        <end position="187"/>
    </location>
</feature>
<accession>A0A151JBB1</accession>
<dbReference type="EMBL" id="KQ979158">
    <property type="protein sequence ID" value="KYN22406.1"/>
    <property type="molecule type" value="Genomic_DNA"/>
</dbReference>
<dbReference type="Pfam" id="PF12832">
    <property type="entry name" value="MFS_1_like"/>
    <property type="match status" value="1"/>
</dbReference>
<evidence type="ECO:0000256" key="7">
    <source>
        <dbReference type="SAM" id="SignalP"/>
    </source>
</evidence>
<keyword evidence="3 6" id="KW-0812">Transmembrane</keyword>
<evidence type="ECO:0000256" key="2">
    <source>
        <dbReference type="ARBA" id="ARBA00005241"/>
    </source>
</evidence>
<feature type="transmembrane region" description="Helical" evidence="6">
    <location>
        <begin position="122"/>
        <end position="142"/>
    </location>
</feature>
<dbReference type="InterPro" id="IPR024989">
    <property type="entry name" value="MFS_assoc_dom"/>
</dbReference>
<feature type="chain" id="PRO_5007582635" evidence="7">
    <location>
        <begin position="21"/>
        <end position="467"/>
    </location>
</feature>
<evidence type="ECO:0000256" key="1">
    <source>
        <dbReference type="ARBA" id="ARBA00004141"/>
    </source>
</evidence>
<feature type="transmembrane region" description="Helical" evidence="6">
    <location>
        <begin position="409"/>
        <end position="431"/>
    </location>
</feature>
<evidence type="ECO:0000256" key="3">
    <source>
        <dbReference type="ARBA" id="ARBA00022692"/>
    </source>
</evidence>
<dbReference type="SUPFAM" id="SSF103473">
    <property type="entry name" value="MFS general substrate transporter"/>
    <property type="match status" value="1"/>
</dbReference>
<evidence type="ECO:0000313" key="10">
    <source>
        <dbReference type="Proteomes" id="UP000078492"/>
    </source>
</evidence>
<name>A0A151JBB1_9HYME</name>
<feature type="transmembrane region" description="Helical" evidence="6">
    <location>
        <begin position="316"/>
        <end position="334"/>
    </location>
</feature>
<dbReference type="Proteomes" id="UP000078492">
    <property type="component" value="Unassembled WGS sequence"/>
</dbReference>
<dbReference type="STRING" id="471704.A0A151JBB1"/>
<evidence type="ECO:0000256" key="6">
    <source>
        <dbReference type="SAM" id="Phobius"/>
    </source>
</evidence>
<feature type="transmembrane region" description="Helical" evidence="6">
    <location>
        <begin position="199"/>
        <end position="218"/>
    </location>
</feature>
<organism evidence="9 10">
    <name type="scientific">Trachymyrmex cornetzi</name>
    <dbReference type="NCBI Taxonomy" id="471704"/>
    <lineage>
        <taxon>Eukaryota</taxon>
        <taxon>Metazoa</taxon>
        <taxon>Ecdysozoa</taxon>
        <taxon>Arthropoda</taxon>
        <taxon>Hexapoda</taxon>
        <taxon>Insecta</taxon>
        <taxon>Pterygota</taxon>
        <taxon>Neoptera</taxon>
        <taxon>Endopterygota</taxon>
        <taxon>Hymenoptera</taxon>
        <taxon>Apocrita</taxon>
        <taxon>Aculeata</taxon>
        <taxon>Formicoidea</taxon>
        <taxon>Formicidae</taxon>
        <taxon>Myrmicinae</taxon>
        <taxon>Trachymyrmex</taxon>
    </lineage>
</organism>
<dbReference type="AlphaFoldDB" id="A0A151JBB1"/>
<protein>
    <submittedName>
        <fullName evidence="9">Major facilitator superfamily domain-containing protein 6</fullName>
    </submittedName>
</protein>
<comment type="similarity">
    <text evidence="2">Belongs to the major facilitator superfamily. MFSD6 family.</text>
</comment>
<keyword evidence="10" id="KW-1185">Reference proteome</keyword>
<feature type="domain" description="Major facilitator superfamily associated" evidence="8">
    <location>
        <begin position="20"/>
        <end position="408"/>
    </location>
</feature>
<feature type="signal peptide" evidence="7">
    <location>
        <begin position="1"/>
        <end position="20"/>
    </location>
</feature>
<dbReference type="Gene3D" id="1.20.1250.20">
    <property type="entry name" value="MFS general substrate transporter like domains"/>
    <property type="match status" value="1"/>
</dbReference>
<evidence type="ECO:0000256" key="4">
    <source>
        <dbReference type="ARBA" id="ARBA00022989"/>
    </source>
</evidence>
<dbReference type="InterPro" id="IPR036259">
    <property type="entry name" value="MFS_trans_sf"/>
</dbReference>
<keyword evidence="4 6" id="KW-1133">Transmembrane helix</keyword>
<comment type="subcellular location">
    <subcellularLocation>
        <location evidence="1">Membrane</location>
        <topology evidence="1">Multi-pass membrane protein</topology>
    </subcellularLocation>
</comment>
<dbReference type="PANTHER" id="PTHR16172">
    <property type="entry name" value="MAJOR FACILITATOR SUPERFAMILY DOMAIN-CONTAINING PROTEIN 6-LIKE"/>
    <property type="match status" value="1"/>
</dbReference>